<reference evidence="3 4" key="1">
    <citation type="journal article" date="2012" name="New Phytol.">
        <title>Insight into trade-off between wood decay and parasitism from the genome of a fungal forest pathogen.</title>
        <authorList>
            <person name="Olson A."/>
            <person name="Aerts A."/>
            <person name="Asiegbu F."/>
            <person name="Belbahri L."/>
            <person name="Bouzid O."/>
            <person name="Broberg A."/>
            <person name="Canback B."/>
            <person name="Coutinho P.M."/>
            <person name="Cullen D."/>
            <person name="Dalman K."/>
            <person name="Deflorio G."/>
            <person name="van Diepen L.T."/>
            <person name="Dunand C."/>
            <person name="Duplessis S."/>
            <person name="Durling M."/>
            <person name="Gonthier P."/>
            <person name="Grimwood J."/>
            <person name="Fossdal C.G."/>
            <person name="Hansson D."/>
            <person name="Henrissat B."/>
            <person name="Hietala A."/>
            <person name="Himmelstrand K."/>
            <person name="Hoffmeister D."/>
            <person name="Hogberg N."/>
            <person name="James T.Y."/>
            <person name="Karlsson M."/>
            <person name="Kohler A."/>
            <person name="Kues U."/>
            <person name="Lee Y.H."/>
            <person name="Lin Y.C."/>
            <person name="Lind M."/>
            <person name="Lindquist E."/>
            <person name="Lombard V."/>
            <person name="Lucas S."/>
            <person name="Lunden K."/>
            <person name="Morin E."/>
            <person name="Murat C."/>
            <person name="Park J."/>
            <person name="Raffaello T."/>
            <person name="Rouze P."/>
            <person name="Salamov A."/>
            <person name="Schmutz J."/>
            <person name="Solheim H."/>
            <person name="Stahlberg J."/>
            <person name="Velez H."/>
            <person name="de Vries R.P."/>
            <person name="Wiebenga A."/>
            <person name="Woodward S."/>
            <person name="Yakovlev I."/>
            <person name="Garbelotto M."/>
            <person name="Martin F."/>
            <person name="Grigoriev I.V."/>
            <person name="Stenlid J."/>
        </authorList>
    </citation>
    <scope>NUCLEOTIDE SEQUENCE [LARGE SCALE GENOMIC DNA]</scope>
    <source>
        <strain evidence="3 4">TC 32-1</strain>
    </source>
</reference>
<evidence type="ECO:0000256" key="1">
    <source>
        <dbReference type="SAM" id="MobiDB-lite"/>
    </source>
</evidence>
<dbReference type="HOGENOM" id="CLU_1503631_0_0_1"/>
<dbReference type="EMBL" id="KI925460">
    <property type="protein sequence ID" value="ETW79723.1"/>
    <property type="molecule type" value="Genomic_DNA"/>
</dbReference>
<sequence>MDETNILPSVTLDGASIPSSTLSANVDPSKLSKTVLDYIFAVAAVTLIAFLSGWRYAYLRRRSLPLRFFFRGSAHRAKHPQLPTITRPSSSRLSSLPALPAQAYVCSRARATGGRGGVGDPGSLSEEKEELPAYEDTRIGRPPGYVDVGLHDVHANMGAVSLAPPARPRPGAPIAEENT</sequence>
<dbReference type="InParanoid" id="W4K1M3"/>
<keyword evidence="2" id="KW-1133">Transmembrane helix</keyword>
<accession>W4K1M3</accession>
<proteinExistence type="predicted"/>
<evidence type="ECO:0000313" key="4">
    <source>
        <dbReference type="Proteomes" id="UP000030671"/>
    </source>
</evidence>
<dbReference type="Proteomes" id="UP000030671">
    <property type="component" value="Unassembled WGS sequence"/>
</dbReference>
<protein>
    <submittedName>
        <fullName evidence="3">Uncharacterized protein</fullName>
    </submittedName>
</protein>
<evidence type="ECO:0000256" key="2">
    <source>
        <dbReference type="SAM" id="Phobius"/>
    </source>
</evidence>
<keyword evidence="2" id="KW-0472">Membrane</keyword>
<dbReference type="KEGG" id="hir:HETIRDRAFT_103666"/>
<keyword evidence="4" id="KW-1185">Reference proteome</keyword>
<keyword evidence="2" id="KW-0812">Transmembrane</keyword>
<dbReference type="OrthoDB" id="2974599at2759"/>
<organism evidence="3 4">
    <name type="scientific">Heterobasidion irregulare (strain TC 32-1)</name>
    <dbReference type="NCBI Taxonomy" id="747525"/>
    <lineage>
        <taxon>Eukaryota</taxon>
        <taxon>Fungi</taxon>
        <taxon>Dikarya</taxon>
        <taxon>Basidiomycota</taxon>
        <taxon>Agaricomycotina</taxon>
        <taxon>Agaricomycetes</taxon>
        <taxon>Russulales</taxon>
        <taxon>Bondarzewiaceae</taxon>
        <taxon>Heterobasidion</taxon>
        <taxon>Heterobasidion annosum species complex</taxon>
    </lineage>
</organism>
<name>W4K1M3_HETIT</name>
<evidence type="ECO:0000313" key="3">
    <source>
        <dbReference type="EMBL" id="ETW79723.1"/>
    </source>
</evidence>
<dbReference type="AlphaFoldDB" id="W4K1M3"/>
<dbReference type="RefSeq" id="XP_009548284.1">
    <property type="nucleotide sequence ID" value="XM_009549989.1"/>
</dbReference>
<feature type="transmembrane region" description="Helical" evidence="2">
    <location>
        <begin position="38"/>
        <end position="58"/>
    </location>
</feature>
<feature type="region of interest" description="Disordered" evidence="1">
    <location>
        <begin position="112"/>
        <end position="139"/>
    </location>
</feature>
<dbReference type="GeneID" id="20665921"/>
<gene>
    <name evidence="3" type="ORF">HETIRDRAFT_103666</name>
</gene>